<feature type="compositionally biased region" description="Polar residues" evidence="1">
    <location>
        <begin position="24"/>
        <end position="35"/>
    </location>
</feature>
<accession>A0A0F3P4E8</accession>
<comment type="caution">
    <text evidence="2">The sequence shown here is derived from an EMBL/GenBank/DDBJ whole genome shotgun (WGS) entry which is preliminary data.</text>
</comment>
<protein>
    <submittedName>
        <fullName evidence="2">Putative conjugative transfer protein TraB</fullName>
    </submittedName>
</protein>
<feature type="region of interest" description="Disordered" evidence="1">
    <location>
        <begin position="1"/>
        <end position="35"/>
    </location>
</feature>
<dbReference type="EMBL" id="LAOA01000045">
    <property type="protein sequence ID" value="KJV74842.1"/>
    <property type="molecule type" value="Genomic_DNA"/>
</dbReference>
<name>A0A0F3P4E8_ORITS</name>
<gene>
    <name evidence="2" type="ORF">OTSTA716_1173</name>
</gene>
<organism evidence="2 3">
    <name type="scientific">Orientia tsutsugamushi str. TA716</name>
    <dbReference type="NCBI Taxonomy" id="1359175"/>
    <lineage>
        <taxon>Bacteria</taxon>
        <taxon>Pseudomonadati</taxon>
        <taxon>Pseudomonadota</taxon>
        <taxon>Alphaproteobacteria</taxon>
        <taxon>Rickettsiales</taxon>
        <taxon>Rickettsiaceae</taxon>
        <taxon>Rickettsieae</taxon>
        <taxon>Orientia</taxon>
    </lineage>
</organism>
<feature type="compositionally biased region" description="Basic and acidic residues" evidence="1">
    <location>
        <begin position="1"/>
        <end position="23"/>
    </location>
</feature>
<evidence type="ECO:0000256" key="1">
    <source>
        <dbReference type="SAM" id="MobiDB-lite"/>
    </source>
</evidence>
<dbReference type="AlphaFoldDB" id="A0A0F3P4E8"/>
<reference evidence="2 3" key="1">
    <citation type="submission" date="2015-01" db="EMBL/GenBank/DDBJ databases">
        <title>Genome Sequencing of Rickettsiales.</title>
        <authorList>
            <person name="Daugherty S.C."/>
            <person name="Su Q."/>
            <person name="Abolude K."/>
            <person name="Beier-Sexton M."/>
            <person name="Carlyon J.A."/>
            <person name="Carter R."/>
            <person name="Day N.P."/>
            <person name="Dumler S.J."/>
            <person name="Dyachenko V."/>
            <person name="Godinez A."/>
            <person name="Kurtti T.J."/>
            <person name="Lichay M."/>
            <person name="Mullins K.E."/>
            <person name="Ott S."/>
            <person name="Pappas-Brown V."/>
            <person name="Paris D.H."/>
            <person name="Patel P."/>
            <person name="Richards A.L."/>
            <person name="Sadzewicz L."/>
            <person name="Sears K."/>
            <person name="Seidman D."/>
            <person name="Sengamalay N."/>
            <person name="Stenos J."/>
            <person name="Tallon L.J."/>
            <person name="Vincent G."/>
            <person name="Fraser C.M."/>
            <person name="Munderloh U."/>
            <person name="Dunning-Hotopp J.C."/>
        </authorList>
    </citation>
    <scope>NUCLEOTIDE SEQUENCE [LARGE SCALE GENOMIC DNA]</scope>
    <source>
        <strain evidence="2 3">TA716</strain>
    </source>
</reference>
<evidence type="ECO:0000313" key="2">
    <source>
        <dbReference type="EMBL" id="KJV74842.1"/>
    </source>
</evidence>
<dbReference type="PATRIC" id="fig|1359175.3.peg.2130"/>
<dbReference type="Proteomes" id="UP000033671">
    <property type="component" value="Unassembled WGS sequence"/>
</dbReference>
<proteinExistence type="predicted"/>
<evidence type="ECO:0000313" key="3">
    <source>
        <dbReference type="Proteomes" id="UP000033671"/>
    </source>
</evidence>
<sequence>MKISVKEDLELNNKPKAESDVRSNSKLSELTSIIR</sequence>